<proteinExistence type="predicted"/>
<dbReference type="EMBL" id="MK072385">
    <property type="protein sequence ID" value="AYV83031.1"/>
    <property type="molecule type" value="Genomic_DNA"/>
</dbReference>
<feature type="compositionally biased region" description="Basic and acidic residues" evidence="1">
    <location>
        <begin position="9"/>
        <end position="19"/>
    </location>
</feature>
<gene>
    <name evidence="3" type="ORF">Hyperionvirus3_177</name>
</gene>
<feature type="transmembrane region" description="Helical" evidence="2">
    <location>
        <begin position="49"/>
        <end position="72"/>
    </location>
</feature>
<reference evidence="3" key="1">
    <citation type="submission" date="2018-10" db="EMBL/GenBank/DDBJ databases">
        <title>Hidden diversity of soil giant viruses.</title>
        <authorList>
            <person name="Schulz F."/>
            <person name="Alteio L."/>
            <person name="Goudeau D."/>
            <person name="Ryan E.M."/>
            <person name="Malmstrom R.R."/>
            <person name="Blanchard J."/>
            <person name="Woyke T."/>
        </authorList>
    </citation>
    <scope>NUCLEOTIDE SEQUENCE</scope>
    <source>
        <strain evidence="3">HYV1</strain>
    </source>
</reference>
<evidence type="ECO:0000313" key="3">
    <source>
        <dbReference type="EMBL" id="AYV83031.1"/>
    </source>
</evidence>
<sequence>MGGGSVDKTNPDGESKDHNMNSFGRLFSQKTIGCILNYKIVRRLRIDNIYVFMAVLLGLFATILGIGAALAYNASLYKPAPTDLFDRNCVETTNLEQYLSQSKYHWKSHANYPQNRRFSNLIKIFFSLKIYNSSYVKRVLDLFEYHRNGFVTTQMFDYFKSDYFDIDYAALNDNNEQIKSVMMFHNMLDMVYSKQETQVVSELLKRPPSQRILDLIIKYGRGLQLKEYSMYAGKPSWVKALFDNGMIHRGFIDCFLEKILENDVTEDYIEAVIVSFLKLDDSVNTRKTLCLMLLRRYIVSGNVSNSALGQIVKLGIKLSMDEIKDIRVFAYDQSPKADGTWLHLKNNYPDFVLVNWTPPTDYRQHDLLKFNGVFEIDNVWLAVPRDSESIKIGVLTDSAGYKYKMNVALDNISFNWDKLGENLPCDLQLRFDGPYSENVYDTPLKKIFADRGLEISLRKVLDWYETTGTLKSSDPVVDYKILVSGGPPNKWKLTVSLTMRINSSNFLY</sequence>
<protein>
    <submittedName>
        <fullName evidence="3">Uncharacterized protein</fullName>
    </submittedName>
</protein>
<keyword evidence="2" id="KW-0472">Membrane</keyword>
<accession>A0A3G5AA07</accession>
<organism evidence="3">
    <name type="scientific">Hyperionvirus sp</name>
    <dbReference type="NCBI Taxonomy" id="2487770"/>
    <lineage>
        <taxon>Viruses</taxon>
        <taxon>Varidnaviria</taxon>
        <taxon>Bamfordvirae</taxon>
        <taxon>Nucleocytoviricota</taxon>
        <taxon>Megaviricetes</taxon>
        <taxon>Imitervirales</taxon>
        <taxon>Mimiviridae</taxon>
        <taxon>Klosneuvirinae</taxon>
    </lineage>
</organism>
<evidence type="ECO:0000256" key="2">
    <source>
        <dbReference type="SAM" id="Phobius"/>
    </source>
</evidence>
<name>A0A3G5AA07_9VIRU</name>
<evidence type="ECO:0000256" key="1">
    <source>
        <dbReference type="SAM" id="MobiDB-lite"/>
    </source>
</evidence>
<keyword evidence="2" id="KW-0812">Transmembrane</keyword>
<keyword evidence="2" id="KW-1133">Transmembrane helix</keyword>
<feature type="region of interest" description="Disordered" evidence="1">
    <location>
        <begin position="1"/>
        <end position="21"/>
    </location>
</feature>